<dbReference type="GO" id="GO:0008270">
    <property type="term" value="F:zinc ion binding"/>
    <property type="evidence" value="ECO:0007669"/>
    <property type="project" value="UniProtKB-KW"/>
</dbReference>
<dbReference type="InterPro" id="IPR054722">
    <property type="entry name" value="PolX-like_BBD"/>
</dbReference>
<evidence type="ECO:0000313" key="10">
    <source>
        <dbReference type="Proteomes" id="UP001341281"/>
    </source>
</evidence>
<dbReference type="InterPro" id="IPR057670">
    <property type="entry name" value="SH3_retrovirus"/>
</dbReference>
<keyword evidence="1" id="KW-0645">Protease</keyword>
<dbReference type="GO" id="GO:0004190">
    <property type="term" value="F:aspartic-type endopeptidase activity"/>
    <property type="evidence" value="ECO:0007669"/>
    <property type="project" value="UniProtKB-KW"/>
</dbReference>
<evidence type="ECO:0000256" key="3">
    <source>
        <dbReference type="ARBA" id="ARBA00022750"/>
    </source>
</evidence>
<dbReference type="Pfam" id="PF07727">
    <property type="entry name" value="RVT_2"/>
    <property type="match status" value="1"/>
</dbReference>
<gene>
    <name evidence="9" type="ORF">U9M48_033847</name>
</gene>
<feature type="compositionally biased region" description="Polar residues" evidence="6">
    <location>
        <begin position="923"/>
        <end position="937"/>
    </location>
</feature>
<dbReference type="GO" id="GO:0006508">
    <property type="term" value="P:proteolysis"/>
    <property type="evidence" value="ECO:0007669"/>
    <property type="project" value="UniProtKB-KW"/>
</dbReference>
<keyword evidence="4" id="KW-0378">Hydrolase</keyword>
<dbReference type="Pfam" id="PF00098">
    <property type="entry name" value="zf-CCHC"/>
    <property type="match status" value="1"/>
</dbReference>
<feature type="region of interest" description="Disordered" evidence="6">
    <location>
        <begin position="404"/>
        <end position="429"/>
    </location>
</feature>
<dbReference type="Pfam" id="PF13976">
    <property type="entry name" value="gag_pre-integrs"/>
    <property type="match status" value="1"/>
</dbReference>
<dbReference type="InterPro" id="IPR025724">
    <property type="entry name" value="GAG-pre-integrase_dom"/>
</dbReference>
<feature type="region of interest" description="Disordered" evidence="6">
    <location>
        <begin position="72"/>
        <end position="96"/>
    </location>
</feature>
<dbReference type="EMBL" id="CP144751">
    <property type="protein sequence ID" value="WVZ87161.1"/>
    <property type="molecule type" value="Genomic_DNA"/>
</dbReference>
<dbReference type="InterPro" id="IPR036875">
    <property type="entry name" value="Znf_CCHC_sf"/>
</dbReference>
<dbReference type="InterPro" id="IPR001584">
    <property type="entry name" value="Integrase_cat-core"/>
</dbReference>
<dbReference type="SUPFAM" id="SSF53098">
    <property type="entry name" value="Ribonuclease H-like"/>
    <property type="match status" value="1"/>
</dbReference>
<evidence type="ECO:0000259" key="7">
    <source>
        <dbReference type="PROSITE" id="PS50158"/>
    </source>
</evidence>
<dbReference type="Pfam" id="PF14223">
    <property type="entry name" value="Retrotran_gag_2"/>
    <property type="match status" value="1"/>
</dbReference>
<dbReference type="GO" id="GO:0015074">
    <property type="term" value="P:DNA integration"/>
    <property type="evidence" value="ECO:0007669"/>
    <property type="project" value="InterPro"/>
</dbReference>
<dbReference type="PROSITE" id="PS50158">
    <property type="entry name" value="ZF_CCHC"/>
    <property type="match status" value="1"/>
</dbReference>
<dbReference type="Pfam" id="PF25597">
    <property type="entry name" value="SH3_retrovirus"/>
    <property type="match status" value="1"/>
</dbReference>
<sequence length="1222" mass="137638">MYVLVYSTVKRIRVFQTLLQATWCQSRRGCLRPRGGDSSRRSSVKGPGQRGLLVVAAHLSAAAGRASAAAPELCRAESDSDRRRRRRAASAAAPAPTELVVDDQEAFRQAVAAFEDKQTVRAQPLRRTRSEKGSCTAVTEWRGRCTAAAQGFRRSGGVVLCGVAQAERGNEEAARRALLILRTKGLEGYVTGEIKEPTDKASAEWKTWSAINSLVVAWLLNSLSPAIAVTVETISTAVEVWNVLANIYSGKDNVMLMVQTQEKISELKQGERSVEEYVAELKQLWSDLDHYDPLELEHSDCVAKVKKWIERRRVIEFLKGLNPEFEGRRAAMFHHPTLPTLDEAIAAMAQDELRRKVMSSVTIPPRPTYAVIANETRECFNCGETGHISGDCCFPRKLRYGRGRWPNRGGTGRGRAGRTNRGRGYENRSEHKANMMTLKEKESPSPPTSENIANYAQTTSGNPNQAFMSMQSSNSDWILDSGATKHVSGISNEFASYTPYPCTHKEMIRTANGTSCPVKGVGTVQCTPSITLSSALYVPSFPVNLVSISSLVDHMDCRVSFDRYNCLIQERQSRKKLGIGIRRDGLWYLDREDASEYVCHVLATTVSEKEAKVLLLHCRLGHIPFETMGKMFPTELSKVDKSKLVCDACEYGKHTRASYVSRGLRSVLPFVMIHSDVWTSPVVSMGGMKYFVTFIDCYSRMTWIYLMKNKNEVLKCFQNFYAYVRNQFNTQVRCIRTDNGTEYVNNEFNSFLSSEGILHQTSCPDTPPQNGVAERKNRHLLEMARSLMFTMNVPKFLWGEAAMTATYLINRTPLRILGMKTPHELLFGKNEFVVPPKIFGCTCFVRDHRPSVGKLDPRAVKCIFIGYSSGQKGYKCWSPPERRLFVSMDVTFRESVPFYGEKTDLSFMFEFNSTESNEGRLQGENNGVTNTPTMQSSRRMEAVISGLSPRPIMEAETSELNPTPHEDNYISDKRYKGPLKVYTRKKKVVEAHPVEQPQMLEQLEEQPQLMEADQSNEAGGEDGDPSINLPIALRKEVRSKAGKPRVRYGFEDDNEDKNDIANYVSYESVSSTYRAFIASLQSVSIPRDWKEAKQDLKWKEAMLEELTALEKNKTWDLVPFPVGKKVVNCKWVYTVKQNPNGKIERYKARLVAKGYSQTYGIDYDEAFAPIAKMSTVRTLISCAANFNWPLYQLDVKNAFLHGDLQEEVYMDIPPGFATAQTK</sequence>
<keyword evidence="10" id="KW-1185">Reference proteome</keyword>
<evidence type="ECO:0000256" key="1">
    <source>
        <dbReference type="ARBA" id="ARBA00022670"/>
    </source>
</evidence>
<dbReference type="InterPro" id="IPR036397">
    <property type="entry name" value="RNaseH_sf"/>
</dbReference>
<feature type="domain" description="Integrase catalytic" evidence="8">
    <location>
        <begin position="665"/>
        <end position="830"/>
    </location>
</feature>
<dbReference type="PANTHER" id="PTHR42648:SF31">
    <property type="entry name" value="RNA-DIRECTED DNA POLYMERASE"/>
    <property type="match status" value="1"/>
</dbReference>
<keyword evidence="5" id="KW-0862">Zinc</keyword>
<dbReference type="InterPro" id="IPR001878">
    <property type="entry name" value="Znf_CCHC"/>
</dbReference>
<evidence type="ECO:0000256" key="5">
    <source>
        <dbReference type="PROSITE-ProRule" id="PRU00047"/>
    </source>
</evidence>
<dbReference type="GO" id="GO:0003676">
    <property type="term" value="F:nucleic acid binding"/>
    <property type="evidence" value="ECO:0007669"/>
    <property type="project" value="InterPro"/>
</dbReference>
<dbReference type="SUPFAM" id="SSF57756">
    <property type="entry name" value="Retrovirus zinc finger-like domains"/>
    <property type="match status" value="1"/>
</dbReference>
<evidence type="ECO:0000259" key="8">
    <source>
        <dbReference type="PROSITE" id="PS50994"/>
    </source>
</evidence>
<dbReference type="PANTHER" id="PTHR42648">
    <property type="entry name" value="TRANSPOSASE, PUTATIVE-RELATED"/>
    <property type="match status" value="1"/>
</dbReference>
<dbReference type="PROSITE" id="PS50994">
    <property type="entry name" value="INTEGRASE"/>
    <property type="match status" value="1"/>
</dbReference>
<evidence type="ECO:0008006" key="11">
    <source>
        <dbReference type="Google" id="ProtNLM"/>
    </source>
</evidence>
<proteinExistence type="predicted"/>
<accession>A0AAQ3X763</accession>
<keyword evidence="2" id="KW-0479">Metal-binding</keyword>
<organism evidence="9 10">
    <name type="scientific">Paspalum notatum var. saurae</name>
    <dbReference type="NCBI Taxonomy" id="547442"/>
    <lineage>
        <taxon>Eukaryota</taxon>
        <taxon>Viridiplantae</taxon>
        <taxon>Streptophyta</taxon>
        <taxon>Embryophyta</taxon>
        <taxon>Tracheophyta</taxon>
        <taxon>Spermatophyta</taxon>
        <taxon>Magnoliopsida</taxon>
        <taxon>Liliopsida</taxon>
        <taxon>Poales</taxon>
        <taxon>Poaceae</taxon>
        <taxon>PACMAD clade</taxon>
        <taxon>Panicoideae</taxon>
        <taxon>Andropogonodae</taxon>
        <taxon>Paspaleae</taxon>
        <taxon>Paspalinae</taxon>
        <taxon>Paspalum</taxon>
    </lineage>
</organism>
<dbReference type="AlphaFoldDB" id="A0AAQ3X763"/>
<feature type="domain" description="CCHC-type" evidence="7">
    <location>
        <begin position="379"/>
        <end position="392"/>
    </location>
</feature>
<dbReference type="InterPro" id="IPR012337">
    <property type="entry name" value="RNaseH-like_sf"/>
</dbReference>
<evidence type="ECO:0000256" key="2">
    <source>
        <dbReference type="ARBA" id="ARBA00022723"/>
    </source>
</evidence>
<keyword evidence="5" id="KW-0863">Zinc-finger</keyword>
<dbReference type="Pfam" id="PF22936">
    <property type="entry name" value="Pol_BBD"/>
    <property type="match status" value="1"/>
</dbReference>
<name>A0AAQ3X763_PASNO</name>
<reference evidence="9 10" key="1">
    <citation type="submission" date="2024-02" db="EMBL/GenBank/DDBJ databases">
        <title>High-quality chromosome-scale genome assembly of Pensacola bahiagrass (Paspalum notatum Flugge var. saurae).</title>
        <authorList>
            <person name="Vega J.M."/>
            <person name="Podio M."/>
            <person name="Orjuela J."/>
            <person name="Siena L.A."/>
            <person name="Pessino S.C."/>
            <person name="Combes M.C."/>
            <person name="Mariac C."/>
            <person name="Albertini E."/>
            <person name="Pupilli F."/>
            <person name="Ortiz J.P.A."/>
            <person name="Leblanc O."/>
        </authorList>
    </citation>
    <scope>NUCLEOTIDE SEQUENCE [LARGE SCALE GENOMIC DNA]</scope>
    <source>
        <strain evidence="9">R1</strain>
        <tissue evidence="9">Leaf</tissue>
    </source>
</reference>
<dbReference type="SUPFAM" id="SSF56672">
    <property type="entry name" value="DNA/RNA polymerases"/>
    <property type="match status" value="1"/>
</dbReference>
<dbReference type="Pfam" id="PF00665">
    <property type="entry name" value="rve"/>
    <property type="match status" value="1"/>
</dbReference>
<evidence type="ECO:0000313" key="9">
    <source>
        <dbReference type="EMBL" id="WVZ87161.1"/>
    </source>
</evidence>
<dbReference type="InterPro" id="IPR013103">
    <property type="entry name" value="RVT_2"/>
</dbReference>
<keyword evidence="3" id="KW-0064">Aspartyl protease</keyword>
<evidence type="ECO:0000256" key="6">
    <source>
        <dbReference type="SAM" id="MobiDB-lite"/>
    </source>
</evidence>
<dbReference type="Gene3D" id="3.30.420.10">
    <property type="entry name" value="Ribonuclease H-like superfamily/Ribonuclease H"/>
    <property type="match status" value="1"/>
</dbReference>
<dbReference type="InterPro" id="IPR039537">
    <property type="entry name" value="Retrotran_Ty1/copia-like"/>
</dbReference>
<dbReference type="Proteomes" id="UP001341281">
    <property type="component" value="Chromosome 07"/>
</dbReference>
<dbReference type="InterPro" id="IPR043502">
    <property type="entry name" value="DNA/RNA_pol_sf"/>
</dbReference>
<evidence type="ECO:0000256" key="4">
    <source>
        <dbReference type="ARBA" id="ARBA00022801"/>
    </source>
</evidence>
<protein>
    <recommendedName>
        <fullName evidence="11">Gag-pol polyprotein</fullName>
    </recommendedName>
</protein>
<feature type="region of interest" description="Disordered" evidence="6">
    <location>
        <begin position="918"/>
        <end position="938"/>
    </location>
</feature>